<dbReference type="Gene3D" id="3.90.1200.10">
    <property type="match status" value="1"/>
</dbReference>
<feature type="domain" description="MobA-like NTP transferase" evidence="1">
    <location>
        <begin position="24"/>
        <end position="124"/>
    </location>
</feature>
<dbReference type="EMBL" id="CP118734">
    <property type="protein sequence ID" value="WNY48500.1"/>
    <property type="molecule type" value="Genomic_DNA"/>
</dbReference>
<keyword evidence="3" id="KW-1185">Reference proteome</keyword>
<keyword evidence="2" id="KW-0808">Transferase</keyword>
<dbReference type="PANTHER" id="PTHR22603">
    <property type="entry name" value="CHOLINE/ETHANOALAMINE KINASE"/>
    <property type="match status" value="1"/>
</dbReference>
<proteinExistence type="predicted"/>
<dbReference type="InterPro" id="IPR011009">
    <property type="entry name" value="Kinase-like_dom_sf"/>
</dbReference>
<dbReference type="GO" id="GO:0016779">
    <property type="term" value="F:nucleotidyltransferase activity"/>
    <property type="evidence" value="ECO:0007669"/>
    <property type="project" value="UniProtKB-ARBA"/>
</dbReference>
<name>A0AA97A273_9STRE</name>
<gene>
    <name evidence="2" type="ORF">PW220_07135</name>
</gene>
<evidence type="ECO:0000313" key="2">
    <source>
        <dbReference type="EMBL" id="WNY48500.1"/>
    </source>
</evidence>
<dbReference type="Gene3D" id="3.90.550.10">
    <property type="entry name" value="Spore Coat Polysaccharide Biosynthesis Protein SpsA, Chain A"/>
    <property type="match status" value="1"/>
</dbReference>
<dbReference type="SUPFAM" id="SSF53448">
    <property type="entry name" value="Nucleotide-diphospho-sugar transferases"/>
    <property type="match status" value="1"/>
</dbReference>
<dbReference type="GO" id="GO:0004305">
    <property type="term" value="F:ethanolamine kinase activity"/>
    <property type="evidence" value="ECO:0007669"/>
    <property type="project" value="TreeGrafter"/>
</dbReference>
<dbReference type="Proteomes" id="UP001301526">
    <property type="component" value="Chromosome"/>
</dbReference>
<dbReference type="GO" id="GO:0005737">
    <property type="term" value="C:cytoplasm"/>
    <property type="evidence" value="ECO:0007669"/>
    <property type="project" value="TreeGrafter"/>
</dbReference>
<sequence>MIKEKCIDDLTIDNKPEGQVPRSAIILAAGFGLRMIPINIDRPKALLSINGERVIERLIRQLREAGVESITVVVGYMKDELTYLKEKYDIILVENADYCESNNLYSLFLVSEKISNTFILPSDIWCRTNPFLSDETDSYYMIYEDWESRKKEYWGAMTGIAYIDHKDGVKLRQSLHAIADSELAKTAFWEEALYDSQSLWIRPKIVPLDSIRQINTFEDLRELDSHSEHLQSEVVDIICQTLQVETKDISGITALKKGMTNRSFLFSCKGEKYIMRIPGEGTDLLIDRQQEAMVYGRLNGKEICDEIIYLNPVNGYKITRFVDSARSCDPNDLSDLKICMSKLRDFHSLELKVEHEFDIFAQIDFYESLRNGNKSTYDDYDQVKKQVFNLSEFIEKHIEKKVLTHIDAIPDNFLIYSKEDQEEIRLIDWEYAGMQDPHVDIAMFCIYSLYNQQEIDRLIDIYFDYNCSEEIRLKIYCYIASCGLLWSNWCEYKHMLGVDFGDYAKKQYDFAREYSSWLITELRKRGIYE</sequence>
<accession>A0AA97A273</accession>
<dbReference type="Pfam" id="PF01633">
    <property type="entry name" value="Choline_kinase"/>
    <property type="match status" value="1"/>
</dbReference>
<protein>
    <submittedName>
        <fullName evidence="2">NTP transferase domain-containing protein</fullName>
    </submittedName>
</protein>
<dbReference type="RefSeq" id="WP_248055008.1">
    <property type="nucleotide sequence ID" value="NZ_CP118734.1"/>
</dbReference>
<reference evidence="2 3" key="1">
    <citation type="submission" date="2023-02" db="EMBL/GenBank/DDBJ databases">
        <title>Streptococcus sp. Genome Sequencing and Assembly.</title>
        <authorList>
            <person name="Shore S.M."/>
            <person name="Nicholson T.L."/>
        </authorList>
    </citation>
    <scope>NUCLEOTIDE SEQUENCE [LARGE SCALE GENOMIC DNA]</scope>
    <source>
        <strain evidence="2 3">29892</strain>
    </source>
</reference>
<dbReference type="Gene3D" id="3.30.200.20">
    <property type="entry name" value="Phosphorylase Kinase, domain 1"/>
    <property type="match status" value="1"/>
</dbReference>
<dbReference type="InterPro" id="IPR029044">
    <property type="entry name" value="Nucleotide-diphossugar_trans"/>
</dbReference>
<dbReference type="PANTHER" id="PTHR22603:SF66">
    <property type="entry name" value="ETHANOLAMINE KINASE"/>
    <property type="match status" value="1"/>
</dbReference>
<dbReference type="GO" id="GO:0006646">
    <property type="term" value="P:phosphatidylethanolamine biosynthetic process"/>
    <property type="evidence" value="ECO:0007669"/>
    <property type="project" value="TreeGrafter"/>
</dbReference>
<dbReference type="Pfam" id="PF12804">
    <property type="entry name" value="NTP_transf_3"/>
    <property type="match status" value="1"/>
</dbReference>
<dbReference type="InterPro" id="IPR025877">
    <property type="entry name" value="MobA-like_NTP_Trfase"/>
</dbReference>
<dbReference type="AlphaFoldDB" id="A0AA97A273"/>
<dbReference type="SUPFAM" id="SSF56112">
    <property type="entry name" value="Protein kinase-like (PK-like)"/>
    <property type="match status" value="1"/>
</dbReference>
<dbReference type="CDD" id="cd05151">
    <property type="entry name" value="ChoK-like"/>
    <property type="match status" value="1"/>
</dbReference>
<evidence type="ECO:0000313" key="3">
    <source>
        <dbReference type="Proteomes" id="UP001301526"/>
    </source>
</evidence>
<organism evidence="2 3">
    <name type="scientific">Streptococcus iners subsp. hyiners</name>
    <dbReference type="NCBI Taxonomy" id="3028083"/>
    <lineage>
        <taxon>Bacteria</taxon>
        <taxon>Bacillati</taxon>
        <taxon>Bacillota</taxon>
        <taxon>Bacilli</taxon>
        <taxon>Lactobacillales</taxon>
        <taxon>Streptococcaceae</taxon>
        <taxon>Streptococcus</taxon>
        <taxon>Streptococcus iners</taxon>
    </lineage>
</organism>
<evidence type="ECO:0000259" key="1">
    <source>
        <dbReference type="Pfam" id="PF12804"/>
    </source>
</evidence>